<dbReference type="Pfam" id="PF00292">
    <property type="entry name" value="PAX"/>
    <property type="match status" value="1"/>
</dbReference>
<reference evidence="2" key="1">
    <citation type="submission" date="2020-04" db="EMBL/GenBank/DDBJ databases">
        <authorList>
            <person name="Alioto T."/>
            <person name="Alioto T."/>
            <person name="Gomez Garrido J."/>
        </authorList>
    </citation>
    <scope>NUCLEOTIDE SEQUENCE</scope>
    <source>
        <strain evidence="2">A484AB</strain>
    </source>
</reference>
<gene>
    <name evidence="2" type="ORF">PACLA_8A014453</name>
</gene>
<dbReference type="Gene3D" id="1.10.10.10">
    <property type="entry name" value="Winged helix-like DNA-binding domain superfamily/Winged helix DNA-binding domain"/>
    <property type="match status" value="2"/>
</dbReference>
<dbReference type="SUPFAM" id="SSF46689">
    <property type="entry name" value="Homeodomain-like"/>
    <property type="match status" value="1"/>
</dbReference>
<sequence length="312" mass="35297">MYKTNSQGGIYAPGKPISNEVRSKISDLFVQGLSYSEIAGEVRVDVKTCKKIISKNITDSISPGRSTGRTKIVSNLDTVEFIEYSKSIQPSITAQEIQQELLNLGTEPVPALSTINRIIRDKLGYTYKKLQVIPAESEREDVKQRIFEYMAIMSNTDPTTLHFFDESSVVRTSGNRLYGHSARVTPAYELQCYASDATFTVNLLHSMFGVDHFSILRGASNQLELINFIEECTQQRDLHGNPKIKRGDKIVMDNCGMHHGRLANEMLQDLARLHGFSVLFQPPYSPDLNTCEYCFRVMKCSSQKCSQNWRYP</sequence>
<dbReference type="SMART" id="SM00351">
    <property type="entry name" value="PAX"/>
    <property type="match status" value="1"/>
</dbReference>
<dbReference type="Proteomes" id="UP001152795">
    <property type="component" value="Unassembled WGS sequence"/>
</dbReference>
<dbReference type="OrthoDB" id="6145513at2759"/>
<dbReference type="InterPro" id="IPR036397">
    <property type="entry name" value="RNaseH_sf"/>
</dbReference>
<accession>A0A6S7FS04</accession>
<dbReference type="AlphaFoldDB" id="A0A6S7FS04"/>
<dbReference type="EMBL" id="CACRXK020000535">
    <property type="protein sequence ID" value="CAB3982714.1"/>
    <property type="molecule type" value="Genomic_DNA"/>
</dbReference>
<dbReference type="InterPro" id="IPR001523">
    <property type="entry name" value="Paired_dom"/>
</dbReference>
<organism evidence="2 3">
    <name type="scientific">Paramuricea clavata</name>
    <name type="common">Red gorgonian</name>
    <name type="synonym">Violescent sea-whip</name>
    <dbReference type="NCBI Taxonomy" id="317549"/>
    <lineage>
        <taxon>Eukaryota</taxon>
        <taxon>Metazoa</taxon>
        <taxon>Cnidaria</taxon>
        <taxon>Anthozoa</taxon>
        <taxon>Octocorallia</taxon>
        <taxon>Malacalcyonacea</taxon>
        <taxon>Plexauridae</taxon>
        <taxon>Paramuricea</taxon>
    </lineage>
</organism>
<dbReference type="Gene3D" id="3.30.420.10">
    <property type="entry name" value="Ribonuclease H-like superfamily/Ribonuclease H"/>
    <property type="match status" value="1"/>
</dbReference>
<dbReference type="PROSITE" id="PS51057">
    <property type="entry name" value="PAIRED_2"/>
    <property type="match status" value="1"/>
</dbReference>
<dbReference type="Pfam" id="PF13358">
    <property type="entry name" value="DDE_3"/>
    <property type="match status" value="1"/>
</dbReference>
<dbReference type="GO" id="GO:0006355">
    <property type="term" value="P:regulation of DNA-templated transcription"/>
    <property type="evidence" value="ECO:0007669"/>
    <property type="project" value="InterPro"/>
</dbReference>
<protein>
    <submittedName>
        <fullName evidence="2">Paired box pox-meso</fullName>
    </submittedName>
</protein>
<evidence type="ECO:0000313" key="3">
    <source>
        <dbReference type="Proteomes" id="UP001152795"/>
    </source>
</evidence>
<keyword evidence="1" id="KW-0563">Paired box</keyword>
<keyword evidence="3" id="KW-1185">Reference proteome</keyword>
<dbReference type="GO" id="GO:0003677">
    <property type="term" value="F:DNA binding"/>
    <property type="evidence" value="ECO:0007669"/>
    <property type="project" value="InterPro"/>
</dbReference>
<evidence type="ECO:0000256" key="1">
    <source>
        <dbReference type="ARBA" id="ARBA00022724"/>
    </source>
</evidence>
<dbReference type="InterPro" id="IPR038717">
    <property type="entry name" value="Tc1-like_DDE_dom"/>
</dbReference>
<dbReference type="PANTHER" id="PTHR46564:SF1">
    <property type="entry name" value="TRANSPOSASE"/>
    <property type="match status" value="1"/>
</dbReference>
<dbReference type="InterPro" id="IPR009057">
    <property type="entry name" value="Homeodomain-like_sf"/>
</dbReference>
<dbReference type="PANTHER" id="PTHR46564">
    <property type="entry name" value="TRANSPOSASE"/>
    <property type="match status" value="1"/>
</dbReference>
<dbReference type="InterPro" id="IPR036388">
    <property type="entry name" value="WH-like_DNA-bd_sf"/>
</dbReference>
<proteinExistence type="predicted"/>
<name>A0A6S7FS04_PARCT</name>
<evidence type="ECO:0000313" key="2">
    <source>
        <dbReference type="EMBL" id="CAB3982714.1"/>
    </source>
</evidence>
<comment type="caution">
    <text evidence="2">The sequence shown here is derived from an EMBL/GenBank/DDBJ whole genome shotgun (WGS) entry which is preliminary data.</text>
</comment>